<sequence length="140" mass="15340">MKGFWNMVQFVFSAVGGWLGWFLGGCDGLLYALIAFVVIDYITGVMCGVADKKLSSGVGFKGICRKVLIFMLVGIANILDMEIIGTGCVLRTAIIFFYISNEGVSLLENAGHLGLPIPQKMKDVLEQLHKRSESDESEEK</sequence>
<proteinExistence type="predicted"/>
<dbReference type="Proteomes" id="UP000304953">
    <property type="component" value="Unassembled WGS sequence"/>
</dbReference>
<keyword evidence="2" id="KW-1185">Reference proteome</keyword>
<reference evidence="1" key="1">
    <citation type="submission" date="2019-04" db="EMBL/GenBank/DDBJ databases">
        <title>Microbes associate with the intestines of laboratory mice.</title>
        <authorList>
            <person name="Navarre W."/>
            <person name="Wong E."/>
            <person name="Huang K."/>
            <person name="Tropini C."/>
            <person name="Ng K."/>
            <person name="Yu B."/>
        </authorList>
    </citation>
    <scope>NUCLEOTIDE SEQUENCE</scope>
    <source>
        <strain evidence="1">NM01_1-7b</strain>
    </source>
</reference>
<dbReference type="EMBL" id="SRYA01000008">
    <property type="protein sequence ID" value="TGY97272.1"/>
    <property type="molecule type" value="Genomic_DNA"/>
</dbReference>
<organism evidence="1 2">
    <name type="scientific">Petralouisia muris</name>
    <dbReference type="NCBI Taxonomy" id="3032872"/>
    <lineage>
        <taxon>Bacteria</taxon>
        <taxon>Bacillati</taxon>
        <taxon>Bacillota</taxon>
        <taxon>Clostridia</taxon>
        <taxon>Lachnospirales</taxon>
        <taxon>Lachnospiraceae</taxon>
        <taxon>Petralouisia</taxon>
    </lineage>
</organism>
<gene>
    <name evidence="1" type="ORF">E5329_05020</name>
</gene>
<evidence type="ECO:0000313" key="2">
    <source>
        <dbReference type="Proteomes" id="UP000304953"/>
    </source>
</evidence>
<name>A0AC61RZ32_9FIRM</name>
<evidence type="ECO:0000313" key="1">
    <source>
        <dbReference type="EMBL" id="TGY97272.1"/>
    </source>
</evidence>
<accession>A0AC61RZ32</accession>
<comment type="caution">
    <text evidence="1">The sequence shown here is derived from an EMBL/GenBank/DDBJ whole genome shotgun (WGS) entry which is preliminary data.</text>
</comment>
<protein>
    <submittedName>
        <fullName evidence="1">Holin</fullName>
    </submittedName>
</protein>